<evidence type="ECO:0000256" key="1">
    <source>
        <dbReference type="ARBA" id="ARBA00022679"/>
    </source>
</evidence>
<sequence>MPERADAPGRPGIRVRLYDPQRPADRAAVLEICLKTGDAGSDATAAYPDPRELTERYAAPYLGLEPALAFVAEQEGDGGDGHGAVLGYVLGASDTRSFAARFAARESSLSAAVRAEHAAGMLLPEIGEFPAHLHVDLLPVAQGRGVGRMLVETVLDALHADGVRGVHLVVDPRNTGALAFYPRLGFTESRRTADGVVFVCALAR</sequence>
<dbReference type="CDD" id="cd04301">
    <property type="entry name" value="NAT_SF"/>
    <property type="match status" value="1"/>
</dbReference>
<dbReference type="AlphaFoldDB" id="A0A1H3TN64"/>
<accession>A0A1H3TN64</accession>
<name>A0A1H3TN64_9MICO</name>
<dbReference type="PROSITE" id="PS51186">
    <property type="entry name" value="GNAT"/>
    <property type="match status" value="1"/>
</dbReference>
<reference evidence="4 5" key="1">
    <citation type="submission" date="2016-10" db="EMBL/GenBank/DDBJ databases">
        <authorList>
            <person name="de Groot N.N."/>
        </authorList>
    </citation>
    <scope>NUCLEOTIDE SEQUENCE [LARGE SCALE GENOMIC DNA]</scope>
    <source>
        <strain evidence="4 5">CGMCC 4.3491</strain>
    </source>
</reference>
<keyword evidence="1 4" id="KW-0808">Transferase</keyword>
<dbReference type="EMBL" id="FNPZ01000006">
    <property type="protein sequence ID" value="SDZ51085.1"/>
    <property type="molecule type" value="Genomic_DNA"/>
</dbReference>
<dbReference type="RefSeq" id="WP_092557736.1">
    <property type="nucleotide sequence ID" value="NZ_FNPZ01000006.1"/>
</dbReference>
<keyword evidence="5" id="KW-1185">Reference proteome</keyword>
<feature type="domain" description="N-acetyltransferase" evidence="3">
    <location>
        <begin position="13"/>
        <end position="203"/>
    </location>
</feature>
<dbReference type="Pfam" id="PF00583">
    <property type="entry name" value="Acetyltransf_1"/>
    <property type="match status" value="1"/>
</dbReference>
<dbReference type="PANTHER" id="PTHR43072">
    <property type="entry name" value="N-ACETYLTRANSFERASE"/>
    <property type="match status" value="1"/>
</dbReference>
<organism evidence="4 5">
    <name type="scientific">Herbiconiux ginsengi</name>
    <dbReference type="NCBI Taxonomy" id="381665"/>
    <lineage>
        <taxon>Bacteria</taxon>
        <taxon>Bacillati</taxon>
        <taxon>Actinomycetota</taxon>
        <taxon>Actinomycetes</taxon>
        <taxon>Micrococcales</taxon>
        <taxon>Microbacteriaceae</taxon>
        <taxon>Herbiconiux</taxon>
    </lineage>
</organism>
<gene>
    <name evidence="4" type="ORF">SAMN05216554_4331</name>
</gene>
<keyword evidence="2" id="KW-0012">Acyltransferase</keyword>
<dbReference type="Gene3D" id="3.40.630.30">
    <property type="match status" value="1"/>
</dbReference>
<dbReference type="PANTHER" id="PTHR43072:SF51">
    <property type="entry name" value="ABC SUPERFAMILY TRANSPORT PROTEIN"/>
    <property type="match status" value="1"/>
</dbReference>
<evidence type="ECO:0000256" key="2">
    <source>
        <dbReference type="ARBA" id="ARBA00023315"/>
    </source>
</evidence>
<dbReference type="Proteomes" id="UP000198891">
    <property type="component" value="Unassembled WGS sequence"/>
</dbReference>
<dbReference type="SUPFAM" id="SSF55729">
    <property type="entry name" value="Acyl-CoA N-acyltransferases (Nat)"/>
    <property type="match status" value="1"/>
</dbReference>
<dbReference type="GO" id="GO:0016747">
    <property type="term" value="F:acyltransferase activity, transferring groups other than amino-acyl groups"/>
    <property type="evidence" value="ECO:0007669"/>
    <property type="project" value="InterPro"/>
</dbReference>
<evidence type="ECO:0000313" key="5">
    <source>
        <dbReference type="Proteomes" id="UP000198891"/>
    </source>
</evidence>
<dbReference type="STRING" id="381665.SAMN05216554_4331"/>
<evidence type="ECO:0000313" key="4">
    <source>
        <dbReference type="EMBL" id="SDZ51085.1"/>
    </source>
</evidence>
<evidence type="ECO:0000259" key="3">
    <source>
        <dbReference type="PROSITE" id="PS51186"/>
    </source>
</evidence>
<protein>
    <submittedName>
        <fullName evidence="4">Acetyltransferase (GNAT) family protein</fullName>
    </submittedName>
</protein>
<proteinExistence type="predicted"/>
<dbReference type="InterPro" id="IPR016181">
    <property type="entry name" value="Acyl_CoA_acyltransferase"/>
</dbReference>
<dbReference type="OrthoDB" id="8593648at2"/>
<dbReference type="InterPro" id="IPR000182">
    <property type="entry name" value="GNAT_dom"/>
</dbReference>